<dbReference type="GO" id="GO:0050660">
    <property type="term" value="F:flavin adenine dinucleotide binding"/>
    <property type="evidence" value="ECO:0007669"/>
    <property type="project" value="TreeGrafter"/>
</dbReference>
<dbReference type="GO" id="GO:0003682">
    <property type="term" value="F:chromatin binding"/>
    <property type="evidence" value="ECO:0007669"/>
    <property type="project" value="TreeGrafter"/>
</dbReference>
<evidence type="ECO:0000313" key="6">
    <source>
        <dbReference type="Proteomes" id="UP000019473"/>
    </source>
</evidence>
<gene>
    <name evidence="5" type="ORF">A1O7_01999</name>
</gene>
<feature type="domain" description="Amine oxidase" evidence="4">
    <location>
        <begin position="31"/>
        <end position="304"/>
    </location>
</feature>
<comment type="caution">
    <text evidence="5">The sequence shown here is derived from an EMBL/GenBank/DDBJ whole genome shotgun (WGS) entry which is preliminary data.</text>
</comment>
<keyword evidence="2" id="KW-0560">Oxidoreductase</keyword>
<evidence type="ECO:0000256" key="3">
    <source>
        <dbReference type="SAM" id="MobiDB-lite"/>
    </source>
</evidence>
<feature type="region of interest" description="Disordered" evidence="3">
    <location>
        <begin position="356"/>
        <end position="384"/>
    </location>
</feature>
<comment type="similarity">
    <text evidence="1">Belongs to the flavin monoamine oxidase family.</text>
</comment>
<sequence length="384" mass="42824">MDSSTGLFDQSITETVIDYADFQAARNSKWWRVDGGMQRVAEAMQSHLLSTDWPQPGSAAVRVTTQSPVAAMSHDKQAKKMNVTVAGKPPVAYDMVFNTTAMGPLQRMDLSGLELPDKILTGIRSLSYDRATKVVIRFTKPWWHAAPPPEIYGGVSQTDLPISNVIYPSWNDGPDKPAVLMVSYAWAQDATRLASLVPDYTVVPPKKDEPIVTLCLQNLAMLWKGRIPSQNLFKDLSDMYMTHHAWAWENDPYTGGAFALFGPGQFKNVYPDFLWLQCEGRFAMCGEALSAHHAWIAGAFDSAYLNMYLFLAANRRIKDIDKLYRSEWFGAGKDAHSEEMDEVLMKHIVALQFPNQQDGESNSTAGQATSSRGNQQIPIREHVG</sequence>
<dbReference type="Gene3D" id="3.50.50.60">
    <property type="entry name" value="FAD/NAD(P)-binding domain"/>
    <property type="match status" value="1"/>
</dbReference>
<dbReference type="GO" id="GO:0006338">
    <property type="term" value="P:chromatin remodeling"/>
    <property type="evidence" value="ECO:0007669"/>
    <property type="project" value="TreeGrafter"/>
</dbReference>
<dbReference type="OrthoDB" id="4132146at2759"/>
<dbReference type="PANTHER" id="PTHR10742:SF386">
    <property type="entry name" value="LYSINE-SPECIFIC HISTONE DEMETHYLASE 1A"/>
    <property type="match status" value="1"/>
</dbReference>
<evidence type="ECO:0000256" key="2">
    <source>
        <dbReference type="ARBA" id="ARBA00023002"/>
    </source>
</evidence>
<accession>W9WAL2</accession>
<dbReference type="RefSeq" id="XP_007754225.1">
    <property type="nucleotide sequence ID" value="XM_007756035.1"/>
</dbReference>
<dbReference type="Gene3D" id="3.90.660.10">
    <property type="match status" value="1"/>
</dbReference>
<proteinExistence type="inferred from homology"/>
<dbReference type="VEuPathDB" id="FungiDB:A1O7_01999"/>
<dbReference type="GO" id="GO:0016491">
    <property type="term" value="F:oxidoreductase activity"/>
    <property type="evidence" value="ECO:0007669"/>
    <property type="project" value="UniProtKB-KW"/>
</dbReference>
<organism evidence="5 6">
    <name type="scientific">Cladophialophora yegresii CBS 114405</name>
    <dbReference type="NCBI Taxonomy" id="1182544"/>
    <lineage>
        <taxon>Eukaryota</taxon>
        <taxon>Fungi</taxon>
        <taxon>Dikarya</taxon>
        <taxon>Ascomycota</taxon>
        <taxon>Pezizomycotina</taxon>
        <taxon>Eurotiomycetes</taxon>
        <taxon>Chaetothyriomycetidae</taxon>
        <taxon>Chaetothyriales</taxon>
        <taxon>Herpotrichiellaceae</taxon>
        <taxon>Cladophialophora</taxon>
    </lineage>
</organism>
<dbReference type="STRING" id="1182544.W9WAL2"/>
<dbReference type="InterPro" id="IPR036188">
    <property type="entry name" value="FAD/NAD-bd_sf"/>
</dbReference>
<dbReference type="HOGENOM" id="CLU_004498_3_1_1"/>
<dbReference type="AlphaFoldDB" id="W9WAL2"/>
<dbReference type="InterPro" id="IPR002937">
    <property type="entry name" value="Amino_oxidase"/>
</dbReference>
<evidence type="ECO:0000256" key="1">
    <source>
        <dbReference type="ARBA" id="ARBA00005995"/>
    </source>
</evidence>
<dbReference type="SUPFAM" id="SSF51905">
    <property type="entry name" value="FAD/NAD(P)-binding domain"/>
    <property type="match status" value="1"/>
</dbReference>
<dbReference type="Gene3D" id="1.20.1440.240">
    <property type="match status" value="1"/>
</dbReference>
<dbReference type="GeneID" id="19176610"/>
<reference evidence="5 6" key="1">
    <citation type="submission" date="2013-03" db="EMBL/GenBank/DDBJ databases">
        <title>The Genome Sequence of Cladophialophora yegresii CBS 114405.</title>
        <authorList>
            <consortium name="The Broad Institute Genomics Platform"/>
            <person name="Cuomo C."/>
            <person name="de Hoog S."/>
            <person name="Gorbushina A."/>
            <person name="Walker B."/>
            <person name="Young S.K."/>
            <person name="Zeng Q."/>
            <person name="Gargeya S."/>
            <person name="Fitzgerald M."/>
            <person name="Haas B."/>
            <person name="Abouelleil A."/>
            <person name="Allen A.W."/>
            <person name="Alvarado L."/>
            <person name="Arachchi H.M."/>
            <person name="Berlin A.M."/>
            <person name="Chapman S.B."/>
            <person name="Gainer-Dewar J."/>
            <person name="Goldberg J."/>
            <person name="Griggs A."/>
            <person name="Gujja S."/>
            <person name="Hansen M."/>
            <person name="Howarth C."/>
            <person name="Imamovic A."/>
            <person name="Ireland A."/>
            <person name="Larimer J."/>
            <person name="McCowan C."/>
            <person name="Murphy C."/>
            <person name="Pearson M."/>
            <person name="Poon T.W."/>
            <person name="Priest M."/>
            <person name="Roberts A."/>
            <person name="Saif S."/>
            <person name="Shea T."/>
            <person name="Sisk P."/>
            <person name="Sykes S."/>
            <person name="Wortman J."/>
            <person name="Nusbaum C."/>
            <person name="Birren B."/>
        </authorList>
    </citation>
    <scope>NUCLEOTIDE SEQUENCE [LARGE SCALE GENOMIC DNA]</scope>
    <source>
        <strain evidence="5 6">CBS 114405</strain>
    </source>
</reference>
<dbReference type="InterPro" id="IPR050281">
    <property type="entry name" value="Flavin_monoamine_oxidase"/>
</dbReference>
<keyword evidence="6" id="KW-1185">Reference proteome</keyword>
<dbReference type="EMBL" id="AMGW01000002">
    <property type="protein sequence ID" value="EXJ61571.1"/>
    <property type="molecule type" value="Genomic_DNA"/>
</dbReference>
<dbReference type="Pfam" id="PF01593">
    <property type="entry name" value="Amino_oxidase"/>
    <property type="match status" value="1"/>
</dbReference>
<dbReference type="SUPFAM" id="SSF54373">
    <property type="entry name" value="FAD-linked reductases, C-terminal domain"/>
    <property type="match status" value="1"/>
</dbReference>
<dbReference type="PANTHER" id="PTHR10742">
    <property type="entry name" value="FLAVIN MONOAMINE OXIDASE"/>
    <property type="match status" value="1"/>
</dbReference>
<dbReference type="Proteomes" id="UP000019473">
    <property type="component" value="Unassembled WGS sequence"/>
</dbReference>
<feature type="compositionally biased region" description="Polar residues" evidence="3">
    <location>
        <begin position="356"/>
        <end position="377"/>
    </location>
</feature>
<evidence type="ECO:0000313" key="5">
    <source>
        <dbReference type="EMBL" id="EXJ61571.1"/>
    </source>
</evidence>
<name>W9WAL2_9EURO</name>
<evidence type="ECO:0000259" key="4">
    <source>
        <dbReference type="Pfam" id="PF01593"/>
    </source>
</evidence>
<protein>
    <recommendedName>
        <fullName evidence="4">Amine oxidase domain-containing protein</fullName>
    </recommendedName>
</protein>
<dbReference type="eggNOG" id="ENOG502QWMG">
    <property type="taxonomic scope" value="Eukaryota"/>
</dbReference>